<dbReference type="Pfam" id="PF02308">
    <property type="entry name" value="MgtC"/>
    <property type="match status" value="1"/>
</dbReference>
<evidence type="ECO:0000256" key="2">
    <source>
        <dbReference type="ARBA" id="ARBA00009298"/>
    </source>
</evidence>
<dbReference type="Pfam" id="PF21770">
    <property type="entry name" value="MgtC_SapB_C"/>
    <property type="match status" value="1"/>
</dbReference>
<comment type="function">
    <text evidence="8">Virulence factor required for growth in low Mg(2+) medium and for intramacrophage survival. May be involved in regulating membrane potential by activating Na(+)/K(+)-ATPase.</text>
</comment>
<keyword evidence="5 9" id="KW-0812">Transmembrane</keyword>
<feature type="domain" description="MgtC-like C-terminal" evidence="11">
    <location>
        <begin position="144"/>
        <end position="221"/>
    </location>
</feature>
<evidence type="ECO:0000256" key="5">
    <source>
        <dbReference type="ARBA" id="ARBA00022692"/>
    </source>
</evidence>
<feature type="transmembrane region" description="Helical" evidence="9">
    <location>
        <begin position="99"/>
        <end position="122"/>
    </location>
</feature>
<dbReference type="Gene3D" id="3.30.70.260">
    <property type="match status" value="1"/>
</dbReference>
<accession>H9UG84</accession>
<evidence type="ECO:0000256" key="3">
    <source>
        <dbReference type="ARBA" id="ARBA00013833"/>
    </source>
</evidence>
<dbReference type="InterPro" id="IPR003416">
    <property type="entry name" value="MgtC/SapB/SrpB/YhiD_fam"/>
</dbReference>
<evidence type="ECO:0000259" key="10">
    <source>
        <dbReference type="Pfam" id="PF02308"/>
    </source>
</evidence>
<dbReference type="eggNOG" id="COG1285">
    <property type="taxonomic scope" value="Bacteria"/>
</dbReference>
<evidence type="ECO:0000256" key="7">
    <source>
        <dbReference type="ARBA" id="ARBA00023136"/>
    </source>
</evidence>
<dbReference type="AlphaFoldDB" id="H9UG84"/>
<evidence type="ECO:0000313" key="13">
    <source>
        <dbReference type="Proteomes" id="UP000007383"/>
    </source>
</evidence>
<sequence length="225" mass="24212">MMLHIFALRLAAALAFGMFIGAERQWRQRTAGIRTNALVAVGATLFVLLSVMVEGDTSPTRIPAQIVSGIGFIGAGVIFKEGFSVSGLNTAATIWATAAVGALTGFGFIPEAGIGVAMILIANTALRFSYRITHSTTEELDLDYRMVIICELHDEHHIRSVLHSMLTADAIALVGLSREEADKPDQVAVIARLRMQQGHAVKLENTIARIGVEQSVHAVHWEIAA</sequence>
<reference evidence="13" key="1">
    <citation type="journal article" date="2013" name="Stand. Genomic Sci.">
        <title>Complete genome sequence of the halophilic bacterium Spirochaeta africana type strain (Z-7692(T)) from the alkaline Lake Magadi in the East African Rift.</title>
        <authorList>
            <person name="Liolos K."/>
            <person name="Abt B."/>
            <person name="Scheuner C."/>
            <person name="Teshima H."/>
            <person name="Held B."/>
            <person name="Lapidus A."/>
            <person name="Nolan M."/>
            <person name="Lucas S."/>
            <person name="Deshpande S."/>
            <person name="Cheng J.F."/>
            <person name="Tapia R."/>
            <person name="Goodwin L.A."/>
            <person name="Pitluck S."/>
            <person name="Pagani I."/>
            <person name="Ivanova N."/>
            <person name="Mavromatis K."/>
            <person name="Mikhailova N."/>
            <person name="Huntemann M."/>
            <person name="Pati A."/>
            <person name="Chen A."/>
            <person name="Palaniappan K."/>
            <person name="Land M."/>
            <person name="Rohde M."/>
            <person name="Tindall B.J."/>
            <person name="Detter J.C."/>
            <person name="Goker M."/>
            <person name="Bristow J."/>
            <person name="Eisen J.A."/>
            <person name="Markowitz V."/>
            <person name="Hugenholtz P."/>
            <person name="Woyke T."/>
            <person name="Klenk H.P."/>
            <person name="Kyrpides N.C."/>
        </authorList>
    </citation>
    <scope>NUCLEOTIDE SEQUENCE</scope>
    <source>
        <strain evidence="13">ATCC 700263 / DSM 8902 / Z-7692</strain>
    </source>
</reference>
<feature type="domain" description="MgtC/SapB/SrpB/YhiD N-terminal" evidence="10">
    <location>
        <begin position="10"/>
        <end position="128"/>
    </location>
</feature>
<gene>
    <name evidence="12" type="ordered locus">Spiaf_0422</name>
</gene>
<feature type="transmembrane region" description="Helical" evidence="9">
    <location>
        <begin position="37"/>
        <end position="55"/>
    </location>
</feature>
<evidence type="ECO:0000256" key="4">
    <source>
        <dbReference type="ARBA" id="ARBA00022475"/>
    </source>
</evidence>
<evidence type="ECO:0000256" key="8">
    <source>
        <dbReference type="ARBA" id="ARBA00025369"/>
    </source>
</evidence>
<dbReference type="KEGG" id="sfc:Spiaf_0422"/>
<dbReference type="EMBL" id="CP003282">
    <property type="protein sequence ID" value="AFG36527.1"/>
    <property type="molecule type" value="Genomic_DNA"/>
</dbReference>
<feature type="transmembrane region" description="Helical" evidence="9">
    <location>
        <begin position="62"/>
        <end position="79"/>
    </location>
</feature>
<organism evidence="12 13">
    <name type="scientific">Spirochaeta africana (strain ATCC 700263 / DSM 8902 / Z-7692)</name>
    <dbReference type="NCBI Taxonomy" id="889378"/>
    <lineage>
        <taxon>Bacteria</taxon>
        <taxon>Pseudomonadati</taxon>
        <taxon>Spirochaetota</taxon>
        <taxon>Spirochaetia</taxon>
        <taxon>Spirochaetales</taxon>
        <taxon>Spirochaetaceae</taxon>
        <taxon>Spirochaeta</taxon>
    </lineage>
</organism>
<evidence type="ECO:0000313" key="12">
    <source>
        <dbReference type="EMBL" id="AFG36527.1"/>
    </source>
</evidence>
<dbReference type="PANTHER" id="PTHR33778:SF3">
    <property type="entry name" value="PROTEIN MGTC"/>
    <property type="match status" value="1"/>
</dbReference>
<dbReference type="HOGENOM" id="CLU_079292_0_0_12"/>
<dbReference type="RefSeq" id="WP_014454524.1">
    <property type="nucleotide sequence ID" value="NC_017098.1"/>
</dbReference>
<protein>
    <recommendedName>
        <fullName evidence="3">Protein MgtC</fullName>
    </recommendedName>
</protein>
<evidence type="ECO:0000256" key="6">
    <source>
        <dbReference type="ARBA" id="ARBA00022989"/>
    </source>
</evidence>
<keyword evidence="6 9" id="KW-1133">Transmembrane helix</keyword>
<proteinExistence type="inferred from homology"/>
<keyword evidence="13" id="KW-1185">Reference proteome</keyword>
<dbReference type="InterPro" id="IPR048640">
    <property type="entry name" value="MgtC-like_C"/>
</dbReference>
<evidence type="ECO:0000259" key="11">
    <source>
        <dbReference type="Pfam" id="PF21770"/>
    </source>
</evidence>
<dbReference type="PANTHER" id="PTHR33778">
    <property type="entry name" value="PROTEIN MGTC"/>
    <property type="match status" value="1"/>
</dbReference>
<name>H9UG84_SPIAZ</name>
<comment type="similarity">
    <text evidence="2">Belongs to the MgtC/SapB family.</text>
</comment>
<dbReference type="Proteomes" id="UP000007383">
    <property type="component" value="Chromosome"/>
</dbReference>
<keyword evidence="7 9" id="KW-0472">Membrane</keyword>
<evidence type="ECO:0000256" key="9">
    <source>
        <dbReference type="SAM" id="Phobius"/>
    </source>
</evidence>
<dbReference type="PATRIC" id="fig|889378.3.peg.430"/>
<dbReference type="PRINTS" id="PR01837">
    <property type="entry name" value="MGTCSAPBPROT"/>
</dbReference>
<dbReference type="GO" id="GO:0005886">
    <property type="term" value="C:plasma membrane"/>
    <property type="evidence" value="ECO:0007669"/>
    <property type="project" value="UniProtKB-SubCell"/>
</dbReference>
<keyword evidence="4" id="KW-1003">Cell membrane</keyword>
<comment type="subcellular location">
    <subcellularLocation>
        <location evidence="1">Cell membrane</location>
        <topology evidence="1">Multi-pass membrane protein</topology>
    </subcellularLocation>
</comment>
<dbReference type="InterPro" id="IPR049177">
    <property type="entry name" value="MgtC_SapB_SrpB_YhiD_N"/>
</dbReference>
<dbReference type="STRING" id="889378.Spiaf_0422"/>
<evidence type="ECO:0000256" key="1">
    <source>
        <dbReference type="ARBA" id="ARBA00004651"/>
    </source>
</evidence>